<gene>
    <name evidence="1" type="ORF">OBE_10148</name>
</gene>
<dbReference type="InterPro" id="IPR032209">
    <property type="entry name" value="DUF5028"/>
</dbReference>
<accession>K1SBQ2</accession>
<dbReference type="AlphaFoldDB" id="K1SBQ2"/>
<comment type="caution">
    <text evidence="1">The sequence shown here is derived from an EMBL/GenBank/DDBJ whole genome shotgun (WGS) entry which is preliminary data.</text>
</comment>
<evidence type="ECO:0000313" key="1">
    <source>
        <dbReference type="EMBL" id="EKC58167.1"/>
    </source>
</evidence>
<dbReference type="EMBL" id="AJWZ01006995">
    <property type="protein sequence ID" value="EKC58167.1"/>
    <property type="molecule type" value="Genomic_DNA"/>
</dbReference>
<organism evidence="1">
    <name type="scientific">human gut metagenome</name>
    <dbReference type="NCBI Taxonomy" id="408170"/>
    <lineage>
        <taxon>unclassified sequences</taxon>
        <taxon>metagenomes</taxon>
        <taxon>organismal metagenomes</taxon>
    </lineage>
</organism>
<protein>
    <submittedName>
        <fullName evidence="1">Uncharacterized protein</fullName>
    </submittedName>
</protein>
<proteinExistence type="predicted"/>
<dbReference type="Pfam" id="PF16431">
    <property type="entry name" value="DUF5028"/>
    <property type="match status" value="1"/>
</dbReference>
<feature type="non-terminal residue" evidence="1">
    <location>
        <position position="1"/>
    </location>
</feature>
<sequence>TVISACLVLFVAWLFGVIYTNVRAERPVVKIYYMNENVPYEDDYFRRADNILNGYSATVLGYEIIPYYEYAEKYNIDLPEIETDEAGNTIYRPEYVYDVEIKFVNTDNEDGTIDMFDTLLVNGKELMLRADEYLWDEMYPQLAGSYSFRLRTNTEKVFHIPFVVESVYSKRYPIEKIKKQNMSLVISQYPEKKVIEIC</sequence>
<name>K1SBQ2_9ZZZZ</name>
<reference evidence="1" key="1">
    <citation type="journal article" date="2013" name="Environ. Microbiol.">
        <title>Microbiota from the distal guts of lean and obese adolescents exhibit partial functional redundancy besides clear differences in community structure.</title>
        <authorList>
            <person name="Ferrer M."/>
            <person name="Ruiz A."/>
            <person name="Lanza F."/>
            <person name="Haange S.B."/>
            <person name="Oberbach A."/>
            <person name="Till H."/>
            <person name="Bargiela R."/>
            <person name="Campoy C."/>
            <person name="Segura M.T."/>
            <person name="Richter M."/>
            <person name="von Bergen M."/>
            <person name="Seifert J."/>
            <person name="Suarez A."/>
        </authorList>
    </citation>
    <scope>NUCLEOTIDE SEQUENCE</scope>
</reference>